<evidence type="ECO:0000313" key="2">
    <source>
        <dbReference type="EMBL" id="EFB73473.1"/>
    </source>
</evidence>
<dbReference type="AlphaFoldDB" id="D1P057"/>
<organism evidence="2 3">
    <name type="scientific">Providencia rustigianii DSM 4541</name>
    <dbReference type="NCBI Taxonomy" id="500637"/>
    <lineage>
        <taxon>Bacteria</taxon>
        <taxon>Pseudomonadati</taxon>
        <taxon>Pseudomonadota</taxon>
        <taxon>Gammaproteobacteria</taxon>
        <taxon>Enterobacterales</taxon>
        <taxon>Morganellaceae</taxon>
        <taxon>Providencia</taxon>
    </lineage>
</organism>
<protein>
    <submittedName>
        <fullName evidence="2">Phage tail assembly protein T</fullName>
    </submittedName>
</protein>
<keyword evidence="3" id="KW-1185">Reference proteome</keyword>
<dbReference type="STRING" id="500637.PROVRUST_05566"/>
<evidence type="ECO:0000259" key="1">
    <source>
        <dbReference type="Pfam" id="PF06223"/>
    </source>
</evidence>
<feature type="domain" description="Minor tail T" evidence="1">
    <location>
        <begin position="6"/>
        <end position="80"/>
    </location>
</feature>
<dbReference type="InterPro" id="IPR009350">
    <property type="entry name" value="Phage_tail_T"/>
</dbReference>
<evidence type="ECO:0000313" key="3">
    <source>
        <dbReference type="Proteomes" id="UP000005512"/>
    </source>
</evidence>
<dbReference type="Proteomes" id="UP000005512">
    <property type="component" value="Unassembled WGS sequence"/>
</dbReference>
<dbReference type="Pfam" id="PF06223">
    <property type="entry name" value="Phage_tail_T"/>
    <property type="match status" value="1"/>
</dbReference>
<dbReference type="eggNOG" id="ENOG5033IQK">
    <property type="taxonomic scope" value="Bacteria"/>
</dbReference>
<dbReference type="HOGENOM" id="CLU_163018_1_0_6"/>
<reference evidence="2" key="1">
    <citation type="submission" date="2009-12" db="EMBL/GenBank/DDBJ databases">
        <authorList>
            <person name="Weinstock G."/>
            <person name="Sodergren E."/>
            <person name="Clifton S."/>
            <person name="Fulton L."/>
            <person name="Fulton B."/>
            <person name="Courtney L."/>
            <person name="Fronick C."/>
            <person name="Harrison M."/>
            <person name="Strong C."/>
            <person name="Farmer C."/>
            <person name="Delahaunty K."/>
            <person name="Markovic C."/>
            <person name="Hall O."/>
            <person name="Minx P."/>
            <person name="Tomlinson C."/>
            <person name="Mitreva M."/>
            <person name="Nelson J."/>
            <person name="Hou S."/>
            <person name="Wollam A."/>
            <person name="Pepin K.H."/>
            <person name="Johnson M."/>
            <person name="Bhonagiri V."/>
            <person name="Nash W.E."/>
            <person name="Warren W."/>
            <person name="Chinwalla A."/>
            <person name="Mardis E.R."/>
            <person name="Wilson R.K."/>
        </authorList>
    </citation>
    <scope>NUCLEOTIDE SEQUENCE [LARGE SCALE GENOMIC DNA]</scope>
    <source>
        <strain evidence="2">DSM 4541</strain>
    </source>
</reference>
<sequence>MLSEMSATEYNDWVDHFSRTPFMPQLIDVEFAALHGSVYSAMCGAKTEITDFMLLTDIEPNDEDMPDDVIQSVSEGITGGVRYEQPNRGS</sequence>
<dbReference type="EMBL" id="ABXV02000013">
    <property type="protein sequence ID" value="EFB73473.1"/>
    <property type="molecule type" value="Genomic_DNA"/>
</dbReference>
<accession>D1P057</accession>
<name>D1P057_9GAMM</name>
<gene>
    <name evidence="2" type="ORF">PROVRUST_05566</name>
</gene>
<comment type="caution">
    <text evidence="2">The sequence shown here is derived from an EMBL/GenBank/DDBJ whole genome shotgun (WGS) entry which is preliminary data.</text>
</comment>
<proteinExistence type="predicted"/>